<dbReference type="GO" id="GO:0042157">
    <property type="term" value="P:lipoprotein metabolic process"/>
    <property type="evidence" value="ECO:0007669"/>
    <property type="project" value="TreeGrafter"/>
</dbReference>
<evidence type="ECO:0000313" key="4">
    <source>
        <dbReference type="Proteomes" id="UP000290572"/>
    </source>
</evidence>
<evidence type="ECO:0000259" key="2">
    <source>
        <dbReference type="Pfam" id="PF01347"/>
    </source>
</evidence>
<feature type="domain" description="Vitellogenin" evidence="2">
    <location>
        <begin position="9"/>
        <end position="207"/>
    </location>
</feature>
<dbReference type="InterPro" id="IPR015816">
    <property type="entry name" value="Vitellinogen_b-sht_N"/>
</dbReference>
<organism evidence="3 4">
    <name type="scientific">Labeo rohita</name>
    <name type="common">Indian major carp</name>
    <name type="synonym">Cyprinus rohita</name>
    <dbReference type="NCBI Taxonomy" id="84645"/>
    <lineage>
        <taxon>Eukaryota</taxon>
        <taxon>Metazoa</taxon>
        <taxon>Chordata</taxon>
        <taxon>Craniata</taxon>
        <taxon>Vertebrata</taxon>
        <taxon>Euteleostomi</taxon>
        <taxon>Actinopterygii</taxon>
        <taxon>Neopterygii</taxon>
        <taxon>Teleostei</taxon>
        <taxon>Ostariophysi</taxon>
        <taxon>Cypriniformes</taxon>
        <taxon>Cyprinidae</taxon>
        <taxon>Labeoninae</taxon>
        <taxon>Labeonini</taxon>
        <taxon>Labeo</taxon>
    </lineage>
</organism>
<dbReference type="Pfam" id="PF01347">
    <property type="entry name" value="Vitellogenin_N"/>
    <property type="match status" value="1"/>
</dbReference>
<gene>
    <name evidence="3" type="ORF">ROHU_021376</name>
</gene>
<dbReference type="FunFam" id="2.30.230.10:FF:000001">
    <property type="entry name" value="Microsomal triglyceride transfer protein large subunit"/>
    <property type="match status" value="1"/>
</dbReference>
<dbReference type="InterPro" id="IPR015819">
    <property type="entry name" value="Lipid_transp_b-sht_shell"/>
</dbReference>
<dbReference type="GO" id="GO:0016323">
    <property type="term" value="C:basolateral plasma membrane"/>
    <property type="evidence" value="ECO:0007669"/>
    <property type="project" value="TreeGrafter"/>
</dbReference>
<evidence type="ECO:0000256" key="1">
    <source>
        <dbReference type="ARBA" id="ARBA00022729"/>
    </source>
</evidence>
<name>A0A498MY59_LABRO</name>
<dbReference type="Gene3D" id="2.30.230.10">
    <property type="entry name" value="Lipovitellin, beta-sheet shell regions, chain A"/>
    <property type="match status" value="1"/>
</dbReference>
<dbReference type="STRING" id="84645.A0A498MY59"/>
<sequence>MTRAFLLTVPISNVQVESVGTRSRKNNIFQGSSAESILGKVRLEALQKPFMVLWKMGKIRSLYAQKAEPATVKNLKRGVASMLMMQLKSGKMSETDASGKCLSEYKVTKDQVIRTKHMDTCKTQEMGFTTHSPVLGVSGKSASETVITLENGIIKSADVEETHILSINARHKAATKVLSRQSLKLKKIEVGPAEVAGKDAASVVKSLDDKLLSVGIMVEKVKTKCKGCPNWASIHF</sequence>
<dbReference type="AlphaFoldDB" id="A0A498MY59"/>
<protein>
    <submittedName>
        <fullName evidence="3">Microsomal triglyceride transfer large subunit-like protein</fullName>
    </submittedName>
</protein>
<dbReference type="SUPFAM" id="SSF56968">
    <property type="entry name" value="Lipovitellin-phosvitin complex, beta-sheet shell regions"/>
    <property type="match status" value="1"/>
</dbReference>
<accession>A0A498MY59</accession>
<dbReference type="PANTHER" id="PTHR13024:SF1">
    <property type="entry name" value="MICROSOMAL TRIGLYCERIDE TRANSFER PROTEIN LARGE SUBUNIT"/>
    <property type="match status" value="1"/>
</dbReference>
<dbReference type="EMBL" id="QBIY01012293">
    <property type="protein sequence ID" value="RXN25720.1"/>
    <property type="molecule type" value="Genomic_DNA"/>
</dbReference>
<comment type="caution">
    <text evidence="3">The sequence shown here is derived from an EMBL/GenBank/DDBJ whole genome shotgun (WGS) entry which is preliminary data.</text>
</comment>
<dbReference type="GO" id="GO:0005783">
    <property type="term" value="C:endoplasmic reticulum"/>
    <property type="evidence" value="ECO:0007669"/>
    <property type="project" value="TreeGrafter"/>
</dbReference>
<proteinExistence type="predicted"/>
<dbReference type="PANTHER" id="PTHR13024">
    <property type="entry name" value="MICROSOMAL TRIGLYCERIDE TRANSFER PROTEIN, LARGE SUBUNIT"/>
    <property type="match status" value="1"/>
</dbReference>
<reference evidence="3 4" key="1">
    <citation type="submission" date="2018-03" db="EMBL/GenBank/DDBJ databases">
        <title>Draft genome sequence of Rohu Carp (Labeo rohita).</title>
        <authorList>
            <person name="Das P."/>
            <person name="Kushwaha B."/>
            <person name="Joshi C.G."/>
            <person name="Kumar D."/>
            <person name="Nagpure N.S."/>
            <person name="Sahoo L."/>
            <person name="Das S.P."/>
            <person name="Bit A."/>
            <person name="Patnaik S."/>
            <person name="Meher P.K."/>
            <person name="Jayasankar P."/>
            <person name="Koringa P.G."/>
            <person name="Patel N.V."/>
            <person name="Hinsu A.T."/>
            <person name="Kumar R."/>
            <person name="Pandey M."/>
            <person name="Agarwal S."/>
            <person name="Srivastava S."/>
            <person name="Singh M."/>
            <person name="Iquebal M.A."/>
            <person name="Jaiswal S."/>
            <person name="Angadi U.B."/>
            <person name="Kumar N."/>
            <person name="Raza M."/>
            <person name="Shah T.M."/>
            <person name="Rai A."/>
            <person name="Jena J.K."/>
        </authorList>
    </citation>
    <scope>NUCLEOTIDE SEQUENCE [LARGE SCALE GENOMIC DNA]</scope>
    <source>
        <strain evidence="3">DASCIFA01</strain>
        <tissue evidence="3">Testis</tissue>
    </source>
</reference>
<dbReference type="GO" id="GO:0005794">
    <property type="term" value="C:Golgi apparatus"/>
    <property type="evidence" value="ECO:0007669"/>
    <property type="project" value="TreeGrafter"/>
</dbReference>
<evidence type="ECO:0000313" key="3">
    <source>
        <dbReference type="EMBL" id="RXN25720.1"/>
    </source>
</evidence>
<dbReference type="InterPro" id="IPR039988">
    <property type="entry name" value="MTTP"/>
</dbReference>
<keyword evidence="4" id="KW-1185">Reference proteome</keyword>
<dbReference type="GO" id="GO:0005548">
    <property type="term" value="F:phospholipid transporter activity"/>
    <property type="evidence" value="ECO:0007669"/>
    <property type="project" value="InterPro"/>
</dbReference>
<dbReference type="GO" id="GO:0042632">
    <property type="term" value="P:cholesterol homeostasis"/>
    <property type="evidence" value="ECO:0007669"/>
    <property type="project" value="TreeGrafter"/>
</dbReference>
<dbReference type="InterPro" id="IPR001747">
    <property type="entry name" value="Vitellogenin_N"/>
</dbReference>
<keyword evidence="1" id="KW-0732">Signal</keyword>
<dbReference type="Proteomes" id="UP000290572">
    <property type="component" value="Unassembled WGS sequence"/>
</dbReference>